<dbReference type="PROSITE" id="PS51257">
    <property type="entry name" value="PROKAR_LIPOPROTEIN"/>
    <property type="match status" value="1"/>
</dbReference>
<dbReference type="AlphaFoldDB" id="A0A1D2QNB3"/>
<evidence type="ECO:0000313" key="2">
    <source>
        <dbReference type="Proteomes" id="UP000242502"/>
    </source>
</evidence>
<evidence type="ECO:0008006" key="3">
    <source>
        <dbReference type="Google" id="ProtNLM"/>
    </source>
</evidence>
<dbReference type="EMBL" id="MDLC01000040">
    <property type="protein sequence ID" value="ODS23068.1"/>
    <property type="molecule type" value="Genomic_DNA"/>
</dbReference>
<comment type="caution">
    <text evidence="1">The sequence shown here is derived from an EMBL/GenBank/DDBJ whole genome shotgun (WGS) entry which is preliminary data.</text>
</comment>
<dbReference type="InterPro" id="IPR010653">
    <property type="entry name" value="NlpB/DapX"/>
</dbReference>
<proteinExistence type="predicted"/>
<accession>A0A1D2QNB3</accession>
<name>A0A1D2QNB3_9GAMM</name>
<gene>
    <name evidence="1" type="ORF">AB835_10705</name>
</gene>
<dbReference type="STRING" id="62101.AB835_10705"/>
<sequence>MVKSILGIMNLLACALVSLVLVGCSSNDEYLQSPTLPPITVPDGLDDVALGQIYRVPAGDGRIATGELKKPLPPALAGNQRIAEPRLKSAGGKSWLVVPKEASATWSHLLLYLQSRQIHSVKQNIFTATIETDWIIESAPKGYGFRYQLRLEAGLQPDLTEIHVVNVKGKPTDVINSEGVWPEKSASDIHEQWFLKEIAKTINVQKSSGDSLIASSISLPKKVQATSVAGEPIIELLINRNIAYQALYNALNSPSFVIYDQDQVIGVLHIDEGIKPKVKKKSLLREVLSVLPGVDYEEEEKVSPYSLSDILSNLPNENAVQALWRQPNNTGGEILPHVPGYLLVLKSTTNGQRAYIRDGYGRPLASSQSKLLLDTIKKQLF</sequence>
<organism evidence="1 2">
    <name type="scientific">Candidatus Endobugula sertula</name>
    <name type="common">Bugula neritina bacterial symbiont</name>
    <dbReference type="NCBI Taxonomy" id="62101"/>
    <lineage>
        <taxon>Bacteria</taxon>
        <taxon>Pseudomonadati</taxon>
        <taxon>Pseudomonadota</taxon>
        <taxon>Gammaproteobacteria</taxon>
        <taxon>Cellvibrionales</taxon>
        <taxon>Cellvibrionaceae</taxon>
        <taxon>Candidatus Endobugula</taxon>
    </lineage>
</organism>
<dbReference type="Proteomes" id="UP000242502">
    <property type="component" value="Unassembled WGS sequence"/>
</dbReference>
<protein>
    <recommendedName>
        <fullName evidence="3">Outer membrane protein assembly factor BamC</fullName>
    </recommendedName>
</protein>
<evidence type="ECO:0000313" key="1">
    <source>
        <dbReference type="EMBL" id="ODS23068.1"/>
    </source>
</evidence>
<dbReference type="Pfam" id="PF06804">
    <property type="entry name" value="Lipoprotein_18"/>
    <property type="match status" value="1"/>
</dbReference>
<reference evidence="1 2" key="1">
    <citation type="journal article" date="2016" name="Appl. Environ. Microbiol.">
        <title>Lack of Overt Genome Reduction in the Bryostatin-Producing Bryozoan Symbiont "Candidatus Endobugula sertula".</title>
        <authorList>
            <person name="Miller I.J."/>
            <person name="Vanee N."/>
            <person name="Fong S.S."/>
            <person name="Lim-Fong G.E."/>
            <person name="Kwan J.C."/>
        </authorList>
    </citation>
    <scope>NUCLEOTIDE SEQUENCE [LARGE SCALE GENOMIC DNA]</scope>
    <source>
        <strain evidence="1">AB1-4</strain>
    </source>
</reference>